<dbReference type="Proteomes" id="UP000095743">
    <property type="component" value="Chromosome"/>
</dbReference>
<dbReference type="PROSITE" id="PS51257">
    <property type="entry name" value="PROKAR_LIPOPROTEIN"/>
    <property type="match status" value="1"/>
</dbReference>
<feature type="chain" id="PRO_5038763236" description="DUF4468 domain-containing protein" evidence="1">
    <location>
        <begin position="19"/>
        <end position="180"/>
    </location>
</feature>
<name>A0A1D8GJD2_9FIRM</name>
<reference evidence="2 3" key="1">
    <citation type="submission" date="2016-09" db="EMBL/GenBank/DDBJ databases">
        <title>Genomic analysis reveals versatility of anaerobic energy metabolism of Geosporobacter ferrireducens IRF9 of phylum Firmicutes.</title>
        <authorList>
            <person name="Kim S.-J."/>
        </authorList>
    </citation>
    <scope>NUCLEOTIDE SEQUENCE [LARGE SCALE GENOMIC DNA]</scope>
    <source>
        <strain evidence="2 3">IRF9</strain>
    </source>
</reference>
<evidence type="ECO:0000313" key="2">
    <source>
        <dbReference type="EMBL" id="AOT70942.1"/>
    </source>
</evidence>
<accession>A0A1D8GJD2</accession>
<dbReference type="KEGG" id="gfe:Gferi_16050"/>
<dbReference type="RefSeq" id="WP_069978240.1">
    <property type="nucleotide sequence ID" value="NZ_CP017269.1"/>
</dbReference>
<proteinExistence type="predicted"/>
<keyword evidence="1" id="KW-0732">Signal</keyword>
<dbReference type="OrthoDB" id="9762883at2"/>
<organism evidence="2 3">
    <name type="scientific">Geosporobacter ferrireducens</name>
    <dbReference type="NCBI Taxonomy" id="1424294"/>
    <lineage>
        <taxon>Bacteria</taxon>
        <taxon>Bacillati</taxon>
        <taxon>Bacillota</taxon>
        <taxon>Clostridia</taxon>
        <taxon>Peptostreptococcales</taxon>
        <taxon>Thermotaleaceae</taxon>
        <taxon>Geosporobacter</taxon>
    </lineage>
</organism>
<gene>
    <name evidence="2" type="ORF">Gferi_16050</name>
</gene>
<evidence type="ECO:0000256" key="1">
    <source>
        <dbReference type="SAM" id="SignalP"/>
    </source>
</evidence>
<evidence type="ECO:0008006" key="4">
    <source>
        <dbReference type="Google" id="ProtNLM"/>
    </source>
</evidence>
<keyword evidence="3" id="KW-1185">Reference proteome</keyword>
<feature type="signal peptide" evidence="1">
    <location>
        <begin position="1"/>
        <end position="18"/>
    </location>
</feature>
<dbReference type="EMBL" id="CP017269">
    <property type="protein sequence ID" value="AOT70942.1"/>
    <property type="molecule type" value="Genomic_DNA"/>
</dbReference>
<protein>
    <recommendedName>
        <fullName evidence="4">DUF4468 domain-containing protein</fullName>
    </recommendedName>
</protein>
<evidence type="ECO:0000313" key="3">
    <source>
        <dbReference type="Proteomes" id="UP000095743"/>
    </source>
</evidence>
<dbReference type="AlphaFoldDB" id="A0A1D8GJD2"/>
<sequence>MKKSFVISMLVVISLLFAGCDSDSIKADKENVNIQADSEVDKTNMDEVISDYIIRYVNVLHKPTEKQFEEHRIYGIEEKADRITVYLFSIFDGYSFSDGYFKNLAYSTRYVVIELEKKNGQFEVVNYKDSVVSEDVKKMFPTEYAEKALNEKPKDLHDAIKSKVELWLKSQGRMEKTEGS</sequence>